<evidence type="ECO:0000256" key="1">
    <source>
        <dbReference type="ARBA" id="ARBA00004123"/>
    </source>
</evidence>
<dbReference type="PANTHER" id="PTHR19306">
    <property type="entry name" value="STRUCTURAL MAINTENANCE OF CHROMOSOMES 5,6 SMC5, SMC6"/>
    <property type="match status" value="1"/>
</dbReference>
<comment type="subcellular location">
    <subcellularLocation>
        <location evidence="2">Chromosome</location>
    </subcellularLocation>
    <subcellularLocation>
        <location evidence="1">Nucleus</location>
    </subcellularLocation>
</comment>
<feature type="coiled-coil region" evidence="12">
    <location>
        <begin position="979"/>
        <end position="1015"/>
    </location>
</feature>
<dbReference type="EMBL" id="CAXHTA020000018">
    <property type="protein sequence ID" value="CAL5228582.1"/>
    <property type="molecule type" value="Genomic_DNA"/>
</dbReference>
<feature type="compositionally biased region" description="Polar residues" evidence="13">
    <location>
        <begin position="168"/>
        <end position="179"/>
    </location>
</feature>
<feature type="coiled-coil region" evidence="12">
    <location>
        <begin position="891"/>
        <end position="949"/>
    </location>
</feature>
<dbReference type="SUPFAM" id="SSF52540">
    <property type="entry name" value="P-loop containing nucleoside triphosphate hydrolases"/>
    <property type="match status" value="1"/>
</dbReference>
<evidence type="ECO:0000256" key="10">
    <source>
        <dbReference type="ARBA" id="ARBA00023204"/>
    </source>
</evidence>
<reference evidence="15 16" key="1">
    <citation type="submission" date="2024-06" db="EMBL/GenBank/DDBJ databases">
        <authorList>
            <person name="Kraege A."/>
            <person name="Thomma B."/>
        </authorList>
    </citation>
    <scope>NUCLEOTIDE SEQUENCE [LARGE SCALE GENOMIC DNA]</scope>
</reference>
<keyword evidence="11" id="KW-0539">Nucleus</keyword>
<evidence type="ECO:0000256" key="4">
    <source>
        <dbReference type="ARBA" id="ARBA00022454"/>
    </source>
</evidence>
<accession>A0ABP1G8Z8</accession>
<evidence type="ECO:0000256" key="9">
    <source>
        <dbReference type="ARBA" id="ARBA00023172"/>
    </source>
</evidence>
<keyword evidence="4" id="KW-0158">Chromosome</keyword>
<keyword evidence="5" id="KW-0547">Nucleotide-binding</keyword>
<evidence type="ECO:0000256" key="12">
    <source>
        <dbReference type="SAM" id="Coils"/>
    </source>
</evidence>
<feature type="region of interest" description="Disordered" evidence="13">
    <location>
        <begin position="150"/>
        <end position="258"/>
    </location>
</feature>
<keyword evidence="7" id="KW-0067">ATP-binding</keyword>
<dbReference type="Gene3D" id="3.40.50.300">
    <property type="entry name" value="P-loop containing nucleotide triphosphate hydrolases"/>
    <property type="match status" value="2"/>
</dbReference>
<keyword evidence="10" id="KW-0234">DNA repair</keyword>
<evidence type="ECO:0000256" key="7">
    <source>
        <dbReference type="ARBA" id="ARBA00022840"/>
    </source>
</evidence>
<feature type="compositionally biased region" description="Polar residues" evidence="13">
    <location>
        <begin position="227"/>
        <end position="239"/>
    </location>
</feature>
<dbReference type="Proteomes" id="UP001497392">
    <property type="component" value="Unassembled WGS sequence"/>
</dbReference>
<evidence type="ECO:0000313" key="16">
    <source>
        <dbReference type="Proteomes" id="UP001497392"/>
    </source>
</evidence>
<keyword evidence="16" id="KW-1185">Reference proteome</keyword>
<evidence type="ECO:0000256" key="13">
    <source>
        <dbReference type="SAM" id="MobiDB-lite"/>
    </source>
</evidence>
<keyword evidence="6" id="KW-0227">DNA damage</keyword>
<evidence type="ECO:0000256" key="6">
    <source>
        <dbReference type="ARBA" id="ARBA00022763"/>
    </source>
</evidence>
<comment type="caution">
    <text evidence="15">The sequence shown here is derived from an EMBL/GenBank/DDBJ whole genome shotgun (WGS) entry which is preliminary data.</text>
</comment>
<evidence type="ECO:0000313" key="15">
    <source>
        <dbReference type="EMBL" id="CAL5228582.1"/>
    </source>
</evidence>
<comment type="similarity">
    <text evidence="3">Belongs to the SMC family. SMC6 subfamily.</text>
</comment>
<keyword evidence="9" id="KW-0233">DNA recombination</keyword>
<feature type="region of interest" description="Disordered" evidence="13">
    <location>
        <begin position="659"/>
        <end position="682"/>
    </location>
</feature>
<keyword evidence="8 12" id="KW-0175">Coiled coil</keyword>
<evidence type="ECO:0000259" key="14">
    <source>
        <dbReference type="Pfam" id="PF02463"/>
    </source>
</evidence>
<evidence type="ECO:0000256" key="11">
    <source>
        <dbReference type="ARBA" id="ARBA00023242"/>
    </source>
</evidence>
<organism evidence="15 16">
    <name type="scientific">Coccomyxa viridis</name>
    <dbReference type="NCBI Taxonomy" id="1274662"/>
    <lineage>
        <taxon>Eukaryota</taxon>
        <taxon>Viridiplantae</taxon>
        <taxon>Chlorophyta</taxon>
        <taxon>core chlorophytes</taxon>
        <taxon>Trebouxiophyceae</taxon>
        <taxon>Trebouxiophyceae incertae sedis</taxon>
        <taxon>Coccomyxaceae</taxon>
        <taxon>Coccomyxa</taxon>
    </lineage>
</organism>
<evidence type="ECO:0000256" key="2">
    <source>
        <dbReference type="ARBA" id="ARBA00004286"/>
    </source>
</evidence>
<sequence length="1349" mass="149993">MLRKPRSLVEGQVFVGTSFEKHFASSPGAPGEWYKGIISEVKDKLRGTAEDSRKLLKGLFFDVRYADGDREDLEWDELFSGKPDICGINLPTAVKDNLDAFTEPEGADPDTAFKPCHSSLMTPSGCALDRLRLAQNADYANAVQNGAVDDSAHRLGGRTRGATDAENHSPNCTQDLQPQQKKRAPSRARGGEAPPPEEGRHGRDASSSSGSDDEEAQPTHAAKRQRTQPVFQGPSQHLGSQRPRRTFPQLAPNPMTGKAGQIKSVHAVDFMCHKNFEVEFGPHLNFISGENGSGKSAALQCLQVCLGVQARLTGRAKTGKELINDNSAVATAKVVLWNTGDEAYQPDEYGPTITFARKIRRSGGSEYFLGEHGCKGLGHPAKKVEIDAILEHFNIDAANPIICLTQDHARAFAGSQSDEHKYELYMKATGFEAIMQRQNASEAHIQQVKEHLNGWSDRLEAKKAEVEGYGKKLEEMKGVATLQKEVADLDRCIAWSEALDLRVEVQQLTAAIEEQLPKEVDELKQKVDDKAAEVAEAATEVAKRQEERVAARDASRSVKEELRKLASEQSAAAKLLRAASHQARQAAAAVADKRAELVAVKESHQELQEQHIQETQAEAASHAGKVRDGRQALEEAASRASRTTQALHEAEMYYQQLQQDHRAKQDELNGQNNHARSIDRDIRELRRTQGDPVLAFGGDPIKNLLNKIEAAMRQGRFSQRPIGPLGSLLSLADDKWAVAVEFAIGRCFNDFLVSSTRDHDVLKDLMRQCGLPKAKFPTVSIVTFGLPKHNLGSKPQPPGDLVTILRVLQLPEDGAVGNVVFNHLVDSQRAEKRILVETESDGLRMLRTTHKALFRNGAISDVHDVMAWRAYARGDSENAFRNPNPPNPRLRKDVQGHLRELEQKLAAIQQGIQPARADLDKLRTELDQAKQAVERARRAKGEARRFEATQKAELLNIQSQEQDATEGDISKHDETAALEQELSDLCKEADERARAEEQKREKADAATAAHNALRESEADKFKAAVAATEAFTASTERKHEVDTELRHLQDAMKEKDRLTTATKLQVNTINGALNGLLARAAEICSEEEAAAAKQRLEELWLRTKRRPSDTASLLKKEELEKRVNQLRKDIRKQESTAGDSYEALQARYEQGSKWFALSRKKLQDEVDKHSSLRRSLSKRAKKQALIRDNTGKQINIVFARNLKQRGWQGHIEIDHDTGKLTIRVKMEGAKAAHQDLKTLSGGERSFITICFLLALGHQLLPKFHCLDEFDVFMDSLSQGQSMMLLMEFAALQKGTQMILLTPQSLSAIEQARASALEKQPNKTWPSERFILIKRLESAKRDDMRSTQHA</sequence>
<name>A0ABP1G8Z8_9CHLO</name>
<dbReference type="PANTHER" id="PTHR19306:SF6">
    <property type="entry name" value="STRUCTURAL MAINTENANCE OF CHROMOSOMES PROTEIN 6"/>
    <property type="match status" value="1"/>
</dbReference>
<dbReference type="InterPro" id="IPR003395">
    <property type="entry name" value="RecF/RecN/SMC_N"/>
</dbReference>
<protein>
    <submittedName>
        <fullName evidence="15">G11742 protein</fullName>
    </submittedName>
</protein>
<dbReference type="Pfam" id="PF02463">
    <property type="entry name" value="SMC_N"/>
    <property type="match status" value="1"/>
</dbReference>
<feature type="domain" description="RecF/RecN/SMC N-terminal" evidence="14">
    <location>
        <begin position="270"/>
        <end position="1304"/>
    </location>
</feature>
<evidence type="ECO:0000256" key="5">
    <source>
        <dbReference type="ARBA" id="ARBA00022741"/>
    </source>
</evidence>
<evidence type="ECO:0000256" key="8">
    <source>
        <dbReference type="ARBA" id="ARBA00023054"/>
    </source>
</evidence>
<evidence type="ECO:0000256" key="3">
    <source>
        <dbReference type="ARBA" id="ARBA00006793"/>
    </source>
</evidence>
<dbReference type="InterPro" id="IPR027417">
    <property type="entry name" value="P-loop_NTPase"/>
</dbReference>
<gene>
    <name evidence="15" type="primary">g11742</name>
    <name evidence="15" type="ORF">VP750_LOCUS10488</name>
</gene>
<proteinExistence type="inferred from homology"/>
<feature type="coiled-coil region" evidence="12">
    <location>
        <begin position="1116"/>
        <end position="1179"/>
    </location>
</feature>